<name>A0A852RKF9_9ACTN</name>
<evidence type="ECO:0000256" key="1">
    <source>
        <dbReference type="ARBA" id="ARBA00005384"/>
    </source>
</evidence>
<proteinExistence type="inferred from homology"/>
<dbReference type="GO" id="GO:0003677">
    <property type="term" value="F:DNA binding"/>
    <property type="evidence" value="ECO:0007669"/>
    <property type="project" value="UniProtKB-KW"/>
</dbReference>
<dbReference type="SMART" id="SM00345">
    <property type="entry name" value="HTH_GNTR"/>
    <property type="match status" value="1"/>
</dbReference>
<dbReference type="InterPro" id="IPR036390">
    <property type="entry name" value="WH_DNA-bd_sf"/>
</dbReference>
<dbReference type="InterPro" id="IPR036388">
    <property type="entry name" value="WH-like_DNA-bd_sf"/>
</dbReference>
<keyword evidence="4 7" id="KW-0238">DNA-binding</keyword>
<dbReference type="PROSITE" id="PS50949">
    <property type="entry name" value="HTH_GNTR"/>
    <property type="match status" value="1"/>
</dbReference>
<keyword evidence="3" id="KW-0805">Transcription regulation</keyword>
<evidence type="ECO:0000313" key="8">
    <source>
        <dbReference type="Proteomes" id="UP000582231"/>
    </source>
</evidence>
<keyword evidence="5" id="KW-0804">Transcription</keyword>
<dbReference type="Proteomes" id="UP000582231">
    <property type="component" value="Unassembled WGS sequence"/>
</dbReference>
<evidence type="ECO:0000256" key="3">
    <source>
        <dbReference type="ARBA" id="ARBA00023015"/>
    </source>
</evidence>
<keyword evidence="2" id="KW-0663">Pyridoxal phosphate</keyword>
<evidence type="ECO:0000259" key="6">
    <source>
        <dbReference type="PROSITE" id="PS50949"/>
    </source>
</evidence>
<dbReference type="PANTHER" id="PTHR46577:SF1">
    <property type="entry name" value="HTH-TYPE TRANSCRIPTIONAL REGULATORY PROTEIN GABR"/>
    <property type="match status" value="1"/>
</dbReference>
<dbReference type="AlphaFoldDB" id="A0A852RKF9"/>
<organism evidence="7 8">
    <name type="scientific">Nocardioides kongjuensis</name>
    <dbReference type="NCBI Taxonomy" id="349522"/>
    <lineage>
        <taxon>Bacteria</taxon>
        <taxon>Bacillati</taxon>
        <taxon>Actinomycetota</taxon>
        <taxon>Actinomycetes</taxon>
        <taxon>Propionibacteriales</taxon>
        <taxon>Nocardioidaceae</taxon>
        <taxon>Nocardioides</taxon>
    </lineage>
</organism>
<dbReference type="CDD" id="cd07377">
    <property type="entry name" value="WHTH_GntR"/>
    <property type="match status" value="1"/>
</dbReference>
<dbReference type="PRINTS" id="PR00035">
    <property type="entry name" value="HTHGNTR"/>
</dbReference>
<sequence length="484" mass="51178">MDRFRDPDELARLLGDDLAGPGALYRRLATALASAAGAGLLVAGDRLPSERDLARALHVSRATVVAAYDELRGRGLVESRQGSGTRIAAPADREPAAVTRRLQRGLSTAAVRRFDTAAEGLISMRYALEPGDPRIASALAAVVEDDLPTLLEEVGYAPRGLPSLRAAIADHHTSCGLPTSPDQVLVTTGTHQAIALVTQLLLERGSTVAVESPSWPGCFDTFSALGARLVGVPMDDDGLRADRLGEVLATEQVAALFVMPTFHNPTGALMSAVRRRDVARVAGEHDVPVVEDLAYSTTLTHAGPVPPPLAAFATAGARVLTLGSLSKALWAGLRIGWIRAGADEIEQLGHLKANADMGTPLIDQAVAARLVPELATLGADRTAVALEHLEHASGLLRTHLPDWSWQDPAGGTALWIRLPGYDASGFARVALRHGVEVTPGRETDPTGAWDDHLRLPFTFEPAVMTEAVRRLAAAADELARRSGS</sequence>
<protein>
    <submittedName>
        <fullName evidence="7">DNA-binding transcriptional MocR family regulator</fullName>
    </submittedName>
</protein>
<dbReference type="EMBL" id="JACCBF010000001">
    <property type="protein sequence ID" value="NYD29806.1"/>
    <property type="molecule type" value="Genomic_DNA"/>
</dbReference>
<dbReference type="CDD" id="cd00609">
    <property type="entry name" value="AAT_like"/>
    <property type="match status" value="1"/>
</dbReference>
<evidence type="ECO:0000256" key="5">
    <source>
        <dbReference type="ARBA" id="ARBA00023163"/>
    </source>
</evidence>
<dbReference type="RefSeq" id="WP_343052591.1">
    <property type="nucleotide sequence ID" value="NZ_BAABEF010000001.1"/>
</dbReference>
<keyword evidence="8" id="KW-1185">Reference proteome</keyword>
<dbReference type="GO" id="GO:0030170">
    <property type="term" value="F:pyridoxal phosphate binding"/>
    <property type="evidence" value="ECO:0007669"/>
    <property type="project" value="InterPro"/>
</dbReference>
<comment type="caution">
    <text evidence="7">The sequence shown here is derived from an EMBL/GenBank/DDBJ whole genome shotgun (WGS) entry which is preliminary data.</text>
</comment>
<dbReference type="InterPro" id="IPR000524">
    <property type="entry name" value="Tscrpt_reg_HTH_GntR"/>
</dbReference>
<evidence type="ECO:0000313" key="7">
    <source>
        <dbReference type="EMBL" id="NYD29806.1"/>
    </source>
</evidence>
<accession>A0A852RKF9</accession>
<dbReference type="InterPro" id="IPR015424">
    <property type="entry name" value="PyrdxlP-dep_Trfase"/>
</dbReference>
<dbReference type="InterPro" id="IPR051446">
    <property type="entry name" value="HTH_trans_reg/aminotransferase"/>
</dbReference>
<dbReference type="Pfam" id="PF00155">
    <property type="entry name" value="Aminotran_1_2"/>
    <property type="match status" value="1"/>
</dbReference>
<evidence type="ECO:0000256" key="2">
    <source>
        <dbReference type="ARBA" id="ARBA00022898"/>
    </source>
</evidence>
<evidence type="ECO:0000256" key="4">
    <source>
        <dbReference type="ARBA" id="ARBA00023125"/>
    </source>
</evidence>
<dbReference type="Pfam" id="PF00392">
    <property type="entry name" value="GntR"/>
    <property type="match status" value="1"/>
</dbReference>
<dbReference type="SUPFAM" id="SSF46785">
    <property type="entry name" value="Winged helix' DNA-binding domain"/>
    <property type="match status" value="1"/>
</dbReference>
<reference evidence="7 8" key="1">
    <citation type="submission" date="2020-07" db="EMBL/GenBank/DDBJ databases">
        <title>Sequencing the genomes of 1000 actinobacteria strains.</title>
        <authorList>
            <person name="Klenk H.-P."/>
        </authorList>
    </citation>
    <scope>NUCLEOTIDE SEQUENCE [LARGE SCALE GENOMIC DNA]</scope>
    <source>
        <strain evidence="7 8">DSM 19082</strain>
    </source>
</reference>
<dbReference type="GO" id="GO:0003700">
    <property type="term" value="F:DNA-binding transcription factor activity"/>
    <property type="evidence" value="ECO:0007669"/>
    <property type="project" value="InterPro"/>
</dbReference>
<dbReference type="PANTHER" id="PTHR46577">
    <property type="entry name" value="HTH-TYPE TRANSCRIPTIONAL REGULATORY PROTEIN GABR"/>
    <property type="match status" value="1"/>
</dbReference>
<comment type="similarity">
    <text evidence="1">In the C-terminal section; belongs to the class-I pyridoxal-phosphate-dependent aminotransferase family.</text>
</comment>
<dbReference type="InterPro" id="IPR015422">
    <property type="entry name" value="PyrdxlP-dep_Trfase_small"/>
</dbReference>
<gene>
    <name evidence="7" type="ORF">BJ958_001352</name>
</gene>
<dbReference type="Gene3D" id="1.10.10.10">
    <property type="entry name" value="Winged helix-like DNA-binding domain superfamily/Winged helix DNA-binding domain"/>
    <property type="match status" value="1"/>
</dbReference>
<dbReference type="InterPro" id="IPR004839">
    <property type="entry name" value="Aminotransferase_I/II_large"/>
</dbReference>
<dbReference type="InterPro" id="IPR015421">
    <property type="entry name" value="PyrdxlP-dep_Trfase_major"/>
</dbReference>
<dbReference type="SUPFAM" id="SSF53383">
    <property type="entry name" value="PLP-dependent transferases"/>
    <property type="match status" value="1"/>
</dbReference>
<dbReference type="Gene3D" id="3.90.1150.10">
    <property type="entry name" value="Aspartate Aminotransferase, domain 1"/>
    <property type="match status" value="1"/>
</dbReference>
<dbReference type="Gene3D" id="3.40.640.10">
    <property type="entry name" value="Type I PLP-dependent aspartate aminotransferase-like (Major domain)"/>
    <property type="match status" value="1"/>
</dbReference>
<feature type="domain" description="HTH gntR-type" evidence="6">
    <location>
        <begin position="22"/>
        <end position="90"/>
    </location>
</feature>